<keyword evidence="3" id="KW-0001">2Fe-2S</keyword>
<organism evidence="10 11">
    <name type="scientific">Lentzea cavernae</name>
    <dbReference type="NCBI Taxonomy" id="2020703"/>
    <lineage>
        <taxon>Bacteria</taxon>
        <taxon>Bacillati</taxon>
        <taxon>Actinomycetota</taxon>
        <taxon>Actinomycetes</taxon>
        <taxon>Pseudonocardiales</taxon>
        <taxon>Pseudonocardiaceae</taxon>
        <taxon>Lentzea</taxon>
    </lineage>
</organism>
<evidence type="ECO:0000259" key="9">
    <source>
        <dbReference type="PROSITE" id="PS51384"/>
    </source>
</evidence>
<dbReference type="InterPro" id="IPR001041">
    <property type="entry name" value="2Fe-2S_ferredoxin-type"/>
</dbReference>
<dbReference type="InterPro" id="IPR039261">
    <property type="entry name" value="FNR_nucleotide-bd"/>
</dbReference>
<dbReference type="InterPro" id="IPR006058">
    <property type="entry name" value="2Fe2S_fd_BS"/>
</dbReference>
<evidence type="ECO:0000256" key="4">
    <source>
        <dbReference type="ARBA" id="ARBA00022723"/>
    </source>
</evidence>
<dbReference type="PANTHER" id="PTHR47354:SF1">
    <property type="entry name" value="CARNITINE MONOOXYGENASE REDUCTASE SUBUNIT"/>
    <property type="match status" value="1"/>
</dbReference>
<dbReference type="InterPro" id="IPR017938">
    <property type="entry name" value="Riboflavin_synthase-like_b-brl"/>
</dbReference>
<dbReference type="Gene3D" id="3.40.50.80">
    <property type="entry name" value="Nucleotide-binding domain of ferredoxin-NADP reductase (FNR) module"/>
    <property type="match status" value="1"/>
</dbReference>
<comment type="cofactor">
    <cofactor evidence="1">
        <name>FAD</name>
        <dbReference type="ChEBI" id="CHEBI:57692"/>
    </cofactor>
</comment>
<evidence type="ECO:0000256" key="6">
    <source>
        <dbReference type="ARBA" id="ARBA00023004"/>
    </source>
</evidence>
<evidence type="ECO:0000259" key="8">
    <source>
        <dbReference type="PROSITE" id="PS51085"/>
    </source>
</evidence>
<evidence type="ECO:0000256" key="7">
    <source>
        <dbReference type="ARBA" id="ARBA00023014"/>
    </source>
</evidence>
<dbReference type="InterPro" id="IPR050415">
    <property type="entry name" value="MRET"/>
</dbReference>
<dbReference type="Pfam" id="PF00111">
    <property type="entry name" value="Fer2"/>
    <property type="match status" value="1"/>
</dbReference>
<keyword evidence="7" id="KW-0411">Iron-sulfur</keyword>
<dbReference type="SUPFAM" id="SSF63380">
    <property type="entry name" value="Riboflavin synthase domain-like"/>
    <property type="match status" value="1"/>
</dbReference>
<feature type="domain" description="FAD-binding FR-type" evidence="9">
    <location>
        <begin position="7"/>
        <end position="109"/>
    </location>
</feature>
<sequence length="314" mass="33636">MTISPSITTPAITIAARTPVATGVIALTLVPADGQDLPPWRPGAHVDVTLPSGLTRQYSLCGDPADRSSWRIAILLAQPSRGGSAWIHDHAREGVPLTVSAPRNLFTLEAAERYVFVAGGIGITPLLPMITEAERAGVPWTLWYGGRSRSSTAFTDELIQFGDRVHLVPRDTAGRIPITEVLDTPGAGTAVYCCGPESMIDAVQDACRDWEPGTVHVERFTPEAQEGTTAFDVHCARSGVDVRVEEGVSVLDALLEAGVEADYSCAQGFCGTCETRVVEGVPDHRDDYLDHSAAPDTMMICVSRSRCARLVLDL</sequence>
<dbReference type="RefSeq" id="WP_191302036.1">
    <property type="nucleotide sequence ID" value="NZ_BNAR01000008.1"/>
</dbReference>
<dbReference type="InterPro" id="IPR012675">
    <property type="entry name" value="Beta-grasp_dom_sf"/>
</dbReference>
<dbReference type="PROSITE" id="PS51384">
    <property type="entry name" value="FAD_FR"/>
    <property type="match status" value="1"/>
</dbReference>
<comment type="caution">
    <text evidence="10">The sequence shown here is derived from an EMBL/GenBank/DDBJ whole genome shotgun (WGS) entry which is preliminary data.</text>
</comment>
<dbReference type="SUPFAM" id="SSF54292">
    <property type="entry name" value="2Fe-2S ferredoxin-like"/>
    <property type="match status" value="1"/>
</dbReference>
<dbReference type="Gene3D" id="3.10.20.30">
    <property type="match status" value="1"/>
</dbReference>
<evidence type="ECO:0000256" key="1">
    <source>
        <dbReference type="ARBA" id="ARBA00001974"/>
    </source>
</evidence>
<dbReference type="CDD" id="cd06185">
    <property type="entry name" value="PDR_like"/>
    <property type="match status" value="1"/>
</dbReference>
<accession>A0ABQ3MLQ5</accession>
<dbReference type="SUPFAM" id="SSF52343">
    <property type="entry name" value="Ferredoxin reductase-like, C-terminal NADP-linked domain"/>
    <property type="match status" value="1"/>
</dbReference>
<keyword evidence="5" id="KW-0560">Oxidoreductase</keyword>
<evidence type="ECO:0000256" key="2">
    <source>
        <dbReference type="ARBA" id="ARBA00022630"/>
    </source>
</evidence>
<dbReference type="EMBL" id="BNAR01000008">
    <property type="protein sequence ID" value="GHH48056.1"/>
    <property type="molecule type" value="Genomic_DNA"/>
</dbReference>
<gene>
    <name evidence="10" type="ORF">GCM10017774_53400</name>
</gene>
<reference evidence="11" key="1">
    <citation type="journal article" date="2019" name="Int. J. Syst. Evol. Microbiol.">
        <title>The Global Catalogue of Microorganisms (GCM) 10K type strain sequencing project: providing services to taxonomists for standard genome sequencing and annotation.</title>
        <authorList>
            <consortium name="The Broad Institute Genomics Platform"/>
            <consortium name="The Broad Institute Genome Sequencing Center for Infectious Disease"/>
            <person name="Wu L."/>
            <person name="Ma J."/>
        </authorList>
    </citation>
    <scope>NUCLEOTIDE SEQUENCE [LARGE SCALE GENOMIC DNA]</scope>
    <source>
        <strain evidence="11">CGMCC 4.7367</strain>
    </source>
</reference>
<evidence type="ECO:0000256" key="3">
    <source>
        <dbReference type="ARBA" id="ARBA00022714"/>
    </source>
</evidence>
<dbReference type="Gene3D" id="2.40.30.10">
    <property type="entry name" value="Translation factors"/>
    <property type="match status" value="1"/>
</dbReference>
<keyword evidence="11" id="KW-1185">Reference proteome</keyword>
<evidence type="ECO:0000313" key="10">
    <source>
        <dbReference type="EMBL" id="GHH48056.1"/>
    </source>
</evidence>
<name>A0ABQ3MLQ5_9PSEU</name>
<dbReference type="Proteomes" id="UP000605568">
    <property type="component" value="Unassembled WGS sequence"/>
</dbReference>
<dbReference type="PROSITE" id="PS00197">
    <property type="entry name" value="2FE2S_FER_1"/>
    <property type="match status" value="1"/>
</dbReference>
<keyword evidence="6" id="KW-0408">Iron</keyword>
<proteinExistence type="predicted"/>
<dbReference type="PROSITE" id="PS51085">
    <property type="entry name" value="2FE2S_FER_2"/>
    <property type="match status" value="1"/>
</dbReference>
<dbReference type="PRINTS" id="PR00409">
    <property type="entry name" value="PHDIOXRDTASE"/>
</dbReference>
<evidence type="ECO:0000256" key="5">
    <source>
        <dbReference type="ARBA" id="ARBA00023002"/>
    </source>
</evidence>
<dbReference type="InterPro" id="IPR036010">
    <property type="entry name" value="2Fe-2S_ferredoxin-like_sf"/>
</dbReference>
<feature type="domain" description="2Fe-2S ferredoxin-type" evidence="8">
    <location>
        <begin position="227"/>
        <end position="314"/>
    </location>
</feature>
<keyword evidence="2" id="KW-0285">Flavoprotein</keyword>
<dbReference type="CDD" id="cd00207">
    <property type="entry name" value="fer2"/>
    <property type="match status" value="1"/>
</dbReference>
<evidence type="ECO:0000313" key="11">
    <source>
        <dbReference type="Proteomes" id="UP000605568"/>
    </source>
</evidence>
<keyword evidence="4" id="KW-0479">Metal-binding</keyword>
<dbReference type="InterPro" id="IPR017927">
    <property type="entry name" value="FAD-bd_FR_type"/>
</dbReference>
<dbReference type="PANTHER" id="PTHR47354">
    <property type="entry name" value="NADH OXIDOREDUCTASE HCR"/>
    <property type="match status" value="1"/>
</dbReference>
<protein>
    <submittedName>
        <fullName evidence="10">Ferredoxin</fullName>
    </submittedName>
</protein>